<keyword evidence="4" id="KW-0418">Kinase</keyword>
<accession>S9WG50</accession>
<evidence type="ECO:0000256" key="1">
    <source>
        <dbReference type="SAM" id="MobiDB-lite"/>
    </source>
</evidence>
<keyword evidence="2" id="KW-0472">Membrane</keyword>
<gene>
    <name evidence="4" type="ORF">STCU_01402</name>
</gene>
<protein>
    <submittedName>
        <fullName evidence="4">Protein kinase</fullName>
    </submittedName>
</protein>
<dbReference type="OrthoDB" id="272748at2759"/>
<keyword evidence="5" id="KW-1185">Reference proteome</keyword>
<feature type="transmembrane region" description="Helical" evidence="2">
    <location>
        <begin position="89"/>
        <end position="109"/>
    </location>
</feature>
<evidence type="ECO:0000259" key="3">
    <source>
        <dbReference type="PROSITE" id="PS50125"/>
    </source>
</evidence>
<dbReference type="InterPro" id="IPR001054">
    <property type="entry name" value="A/G_cyclase"/>
</dbReference>
<feature type="transmembrane region" description="Helical" evidence="2">
    <location>
        <begin position="431"/>
        <end position="454"/>
    </location>
</feature>
<organism evidence="4 5">
    <name type="scientific">Strigomonas culicis</name>
    <dbReference type="NCBI Taxonomy" id="28005"/>
    <lineage>
        <taxon>Eukaryota</taxon>
        <taxon>Discoba</taxon>
        <taxon>Euglenozoa</taxon>
        <taxon>Kinetoplastea</taxon>
        <taxon>Metakinetoplastina</taxon>
        <taxon>Trypanosomatida</taxon>
        <taxon>Trypanosomatidae</taxon>
        <taxon>Strigomonadinae</taxon>
        <taxon>Strigomonas</taxon>
    </lineage>
</organism>
<dbReference type="GO" id="GO:0016301">
    <property type="term" value="F:kinase activity"/>
    <property type="evidence" value="ECO:0007669"/>
    <property type="project" value="UniProtKB-KW"/>
</dbReference>
<dbReference type="PROSITE" id="PS50125">
    <property type="entry name" value="GUANYLATE_CYCLASE_2"/>
    <property type="match status" value="1"/>
</dbReference>
<evidence type="ECO:0000313" key="5">
    <source>
        <dbReference type="Proteomes" id="UP000015354"/>
    </source>
</evidence>
<reference evidence="4 5" key="1">
    <citation type="journal article" date="2013" name="PLoS ONE">
        <title>Predicting the Proteins of Angomonas deanei, Strigomonas culicis and Their Respective Endosymbionts Reveals New Aspects of the Trypanosomatidae Family.</title>
        <authorList>
            <person name="Motta M.C."/>
            <person name="Martins A.C."/>
            <person name="de Souza S.S."/>
            <person name="Catta-Preta C.M."/>
            <person name="Silva R."/>
            <person name="Klein C.C."/>
            <person name="de Almeida L.G."/>
            <person name="de Lima Cunha O."/>
            <person name="Ciapina L.P."/>
            <person name="Brocchi M."/>
            <person name="Colabardini A.C."/>
            <person name="de Araujo Lima B."/>
            <person name="Machado C.R."/>
            <person name="de Almeida Soares C.M."/>
            <person name="Probst C.M."/>
            <person name="de Menezes C.B."/>
            <person name="Thompson C.E."/>
            <person name="Bartholomeu D.C."/>
            <person name="Gradia D.F."/>
            <person name="Pavoni D.P."/>
            <person name="Grisard E.C."/>
            <person name="Fantinatti-Garboggini F."/>
            <person name="Marchini F.K."/>
            <person name="Rodrigues-Luiz G.F."/>
            <person name="Wagner G."/>
            <person name="Goldman G.H."/>
            <person name="Fietto J.L."/>
            <person name="Elias M.C."/>
            <person name="Goldman M.H."/>
            <person name="Sagot M.F."/>
            <person name="Pereira M."/>
            <person name="Stoco P.H."/>
            <person name="de Mendonca-Neto R.P."/>
            <person name="Teixeira S.M."/>
            <person name="Maciel T.E."/>
            <person name="de Oliveira Mendes T.A."/>
            <person name="Urmenyi T.P."/>
            <person name="de Souza W."/>
            <person name="Schenkman S."/>
            <person name="de Vasconcelos A.T."/>
        </authorList>
    </citation>
    <scope>NUCLEOTIDE SEQUENCE [LARGE SCALE GENOMIC DNA]</scope>
</reference>
<feature type="region of interest" description="Disordered" evidence="1">
    <location>
        <begin position="1"/>
        <end position="52"/>
    </location>
</feature>
<dbReference type="Proteomes" id="UP000015354">
    <property type="component" value="Unassembled WGS sequence"/>
</dbReference>
<feature type="non-terminal residue" evidence="4">
    <location>
        <position position="879"/>
    </location>
</feature>
<proteinExistence type="predicted"/>
<sequence length="879" mass="97569">MPRVSPTVLQQAADPLSRARAVPPTAVEPQAGSDNCEGEHDEHNNSPKTPLTLKTETLDHASDGEEAEDSDVCMESILKQAARTTGVRLTWILYSMIFLVIALFTMILVQTTYTMNAALRTSGRGSVQTLASSLLTNAQLLQHDLDKMFSIVDLTVEYNKDSESASAISVGDNDSSFDPVIVDTIYVSTLCDRLFGSPEYIVNNDKHKSLYTMSCNASEAAIINAEKIPRSFPSETIRTASLSDTFLVSYRRSAYGDDSSVTGVVLNKQLIGRNLLSNDMLEYSTGTLEHVYVGILLGTWNSTEPTIVLHSLGDGVTTYTTPQPTVKGAELEALYQEVCAPGSKYIWHTVARSDDINYKEAKVSYSSSTKNDIPKPYEVFGGTWQLLSRSVLCMAICTHPTDTTCAEGNPTTMRYIIDYTPYSMVGEAVNIVSIISILALVLFSLLAIASYFSITIPINYLRFQLLHVSTSTCEYSNFYKNIIRLSHPVWLGELVALVRTFNILRLCYQLNIKYVPEHVLKRQARELYNSRSKLNAIYKLDLDDHLLNSADESDDDERAIEIDGIAGPRIMDEVPWSPNRECEMNDTYKFPLPTSPIPHNNTVSFLDALDESINVTNASLLRDEANAEQSINPAGYLASVRRGCKPPMTVRNVDDATIMCLYLQGVDDAFVVNYALAVKQHRRLMKFMLHFIRRHNGTILQRSGEYFIVAWNAFGNCSAHAEKAAICAIELAAALSPHRSNGLDVGIFLHKGTFVCGIVEDSKEAFTTAFGSAPRQAYTLSQLVSTLPYFHVVVSEPVKQALASNYEFNIVDIIRPSSVSHQLILFELQGRKARNKPSMFVPSYTNAFQHFRNHDFAKTLEGIGVIRKEFPGVGEALLQ</sequence>
<evidence type="ECO:0000313" key="4">
    <source>
        <dbReference type="EMBL" id="EPY34700.1"/>
    </source>
</evidence>
<comment type="caution">
    <text evidence="4">The sequence shown here is derived from an EMBL/GenBank/DDBJ whole genome shotgun (WGS) entry which is preliminary data.</text>
</comment>
<dbReference type="GO" id="GO:0009190">
    <property type="term" value="P:cyclic nucleotide biosynthetic process"/>
    <property type="evidence" value="ECO:0007669"/>
    <property type="project" value="InterPro"/>
</dbReference>
<keyword evidence="4" id="KW-0808">Transferase</keyword>
<keyword evidence="2" id="KW-0812">Transmembrane</keyword>
<dbReference type="GO" id="GO:0035556">
    <property type="term" value="P:intracellular signal transduction"/>
    <property type="evidence" value="ECO:0007669"/>
    <property type="project" value="InterPro"/>
</dbReference>
<keyword evidence="2" id="KW-1133">Transmembrane helix</keyword>
<name>S9WG50_9TRYP</name>
<evidence type="ECO:0000256" key="2">
    <source>
        <dbReference type="SAM" id="Phobius"/>
    </source>
</evidence>
<dbReference type="EMBL" id="ATMH01001402">
    <property type="protein sequence ID" value="EPY34700.1"/>
    <property type="molecule type" value="Genomic_DNA"/>
</dbReference>
<feature type="domain" description="Guanylate cyclase" evidence="3">
    <location>
        <begin position="692"/>
        <end position="781"/>
    </location>
</feature>
<dbReference type="InterPro" id="IPR029787">
    <property type="entry name" value="Nucleotide_cyclase"/>
</dbReference>
<dbReference type="SUPFAM" id="SSF55073">
    <property type="entry name" value="Nucleotide cyclase"/>
    <property type="match status" value="1"/>
</dbReference>
<dbReference type="AlphaFoldDB" id="S9WG50"/>
<dbReference type="Gene3D" id="3.30.70.1230">
    <property type="entry name" value="Nucleotide cyclase"/>
    <property type="match status" value="1"/>
</dbReference>